<gene>
    <name evidence="5" type="ORF">GM1_009_00120</name>
</gene>
<dbReference type="GO" id="GO:0003700">
    <property type="term" value="F:DNA-binding transcription factor activity"/>
    <property type="evidence" value="ECO:0007669"/>
    <property type="project" value="InterPro"/>
</dbReference>
<evidence type="ECO:0000313" key="6">
    <source>
        <dbReference type="Proteomes" id="UP000035009"/>
    </source>
</evidence>
<dbReference type="SUPFAM" id="SSF46689">
    <property type="entry name" value="Homeodomain-like"/>
    <property type="match status" value="1"/>
</dbReference>
<dbReference type="InterPro" id="IPR009057">
    <property type="entry name" value="Homeodomain-like_sf"/>
</dbReference>
<keyword evidence="6" id="KW-1185">Reference proteome</keyword>
<evidence type="ECO:0000313" key="5">
    <source>
        <dbReference type="EMBL" id="GAC79399.1"/>
    </source>
</evidence>
<sequence>MEFRDVRGLTAELERFGVGVSPYTISGAEPGTHLGLPSPTVTLIVDLQDGLDLSGPGLSRRTLFRCCIGGLHTTPFTIHHDGSQIGVQVSLSPGAVRRLFGVPASALGSSSFELADLAPQLAVRLYDSVGSADSADRGRVAAQTLAAGIGSRLGPTPPGADPDAVRAWRRILHSTGRVTVGELVAESGWSARRLTGVFTAEFGLGPKQAARLVRFDAARRALESGVTPGSVAADLGYTDQSHLSRDFTEFTGHPPRRYLAERRAEFVAPAGH</sequence>
<protein>
    <submittedName>
        <fullName evidence="5">Putative AraC family transcriptional regulator</fullName>
    </submittedName>
</protein>
<dbReference type="STRING" id="410332.SAMN04488550_4237"/>
<evidence type="ECO:0000256" key="2">
    <source>
        <dbReference type="ARBA" id="ARBA00023125"/>
    </source>
</evidence>
<organism evidence="5 6">
    <name type="scientific">Gordonia malaquae NBRC 108250</name>
    <dbReference type="NCBI Taxonomy" id="1223542"/>
    <lineage>
        <taxon>Bacteria</taxon>
        <taxon>Bacillati</taxon>
        <taxon>Actinomycetota</taxon>
        <taxon>Actinomycetes</taxon>
        <taxon>Mycobacteriales</taxon>
        <taxon>Gordoniaceae</taxon>
        <taxon>Gordonia</taxon>
    </lineage>
</organism>
<dbReference type="EMBL" id="BAOP01000009">
    <property type="protein sequence ID" value="GAC79399.1"/>
    <property type="molecule type" value="Genomic_DNA"/>
</dbReference>
<dbReference type="GO" id="GO:0043565">
    <property type="term" value="F:sequence-specific DNA binding"/>
    <property type="evidence" value="ECO:0007669"/>
    <property type="project" value="InterPro"/>
</dbReference>
<name>M3VEM3_GORML</name>
<dbReference type="InterPro" id="IPR018060">
    <property type="entry name" value="HTH_AraC"/>
</dbReference>
<comment type="caution">
    <text evidence="5">The sequence shown here is derived from an EMBL/GenBank/DDBJ whole genome shotgun (WGS) entry which is preliminary data.</text>
</comment>
<feature type="domain" description="HTH araC/xylS-type" evidence="4">
    <location>
        <begin position="162"/>
        <end position="261"/>
    </location>
</feature>
<dbReference type="AlphaFoldDB" id="M3VEM3"/>
<dbReference type="InterPro" id="IPR050204">
    <property type="entry name" value="AraC_XylS_family_regulators"/>
</dbReference>
<reference evidence="5 6" key="1">
    <citation type="submission" date="2013-02" db="EMBL/GenBank/DDBJ databases">
        <title>Whole genome shotgun sequence of Gordonia malaquae NBRC 108250.</title>
        <authorList>
            <person name="Yoshida I."/>
            <person name="Hosoyama A."/>
            <person name="Tsuchikane K."/>
            <person name="Ando Y."/>
            <person name="Baba S."/>
            <person name="Ohji S."/>
            <person name="Hamada M."/>
            <person name="Tamura T."/>
            <person name="Yamazoe A."/>
            <person name="Yamazaki S."/>
            <person name="Fujita N."/>
        </authorList>
    </citation>
    <scope>NUCLEOTIDE SEQUENCE [LARGE SCALE GENOMIC DNA]</scope>
    <source>
        <strain evidence="5 6">NBRC 108250</strain>
    </source>
</reference>
<dbReference type="Proteomes" id="UP000035009">
    <property type="component" value="Unassembled WGS sequence"/>
</dbReference>
<dbReference type="SMART" id="SM00342">
    <property type="entry name" value="HTH_ARAC"/>
    <property type="match status" value="1"/>
</dbReference>
<evidence type="ECO:0000259" key="4">
    <source>
        <dbReference type="PROSITE" id="PS01124"/>
    </source>
</evidence>
<evidence type="ECO:0000256" key="1">
    <source>
        <dbReference type="ARBA" id="ARBA00023015"/>
    </source>
</evidence>
<accession>M3VEM3</accession>
<keyword evidence="1" id="KW-0805">Transcription regulation</keyword>
<dbReference type="Pfam" id="PF12833">
    <property type="entry name" value="HTH_18"/>
    <property type="match status" value="1"/>
</dbReference>
<dbReference type="Gene3D" id="1.10.10.60">
    <property type="entry name" value="Homeodomain-like"/>
    <property type="match status" value="1"/>
</dbReference>
<dbReference type="OrthoDB" id="2559672at2"/>
<dbReference type="RefSeq" id="WP_008377795.1">
    <property type="nucleotide sequence ID" value="NZ_BAOP01000009.1"/>
</dbReference>
<dbReference type="PANTHER" id="PTHR46796:SF15">
    <property type="entry name" value="BLL1074 PROTEIN"/>
    <property type="match status" value="1"/>
</dbReference>
<proteinExistence type="predicted"/>
<keyword evidence="3" id="KW-0804">Transcription</keyword>
<dbReference type="PROSITE" id="PS01124">
    <property type="entry name" value="HTH_ARAC_FAMILY_2"/>
    <property type="match status" value="1"/>
</dbReference>
<dbReference type="eggNOG" id="COG2207">
    <property type="taxonomic scope" value="Bacteria"/>
</dbReference>
<dbReference type="PANTHER" id="PTHR46796">
    <property type="entry name" value="HTH-TYPE TRANSCRIPTIONAL ACTIVATOR RHAS-RELATED"/>
    <property type="match status" value="1"/>
</dbReference>
<evidence type="ECO:0000256" key="3">
    <source>
        <dbReference type="ARBA" id="ARBA00023163"/>
    </source>
</evidence>
<keyword evidence="2" id="KW-0238">DNA-binding</keyword>